<dbReference type="AlphaFoldDB" id="A0A2W4B5W5"/>
<comment type="subcellular location">
    <subcellularLocation>
        <location evidence="1">Membrane</location>
        <topology evidence="1">Lipid-anchor</topology>
    </subcellularLocation>
</comment>
<dbReference type="PANTHER" id="PTHR30429:SF0">
    <property type="entry name" value="METHIONINE-BINDING LIPOPROTEIN METQ"/>
    <property type="match status" value="1"/>
</dbReference>
<dbReference type="GO" id="GO:0016020">
    <property type="term" value="C:membrane"/>
    <property type="evidence" value="ECO:0007669"/>
    <property type="project" value="UniProtKB-SubCell"/>
</dbReference>
<dbReference type="Gene3D" id="3.40.190.10">
    <property type="entry name" value="Periplasmic binding protein-like II"/>
    <property type="match status" value="2"/>
</dbReference>
<evidence type="ECO:0000256" key="5">
    <source>
        <dbReference type="ARBA" id="ARBA00023139"/>
    </source>
</evidence>
<reference evidence="7 8" key="1">
    <citation type="submission" date="2017-11" db="EMBL/GenBank/DDBJ databases">
        <title>Draft genome sequence of Enterococcus plantarum TRW2 strain isolated from lettuce.</title>
        <authorList>
            <person name="Kim E.B."/>
            <person name="Marco M.L."/>
            <person name="Williams T.R."/>
            <person name="You I.H."/>
        </authorList>
    </citation>
    <scope>NUCLEOTIDE SEQUENCE [LARGE SCALE GENOMIC DNA]</scope>
    <source>
        <strain evidence="7 8">TRW2</strain>
    </source>
</reference>
<accession>A0A2W4B5W5</accession>
<evidence type="ECO:0000313" key="8">
    <source>
        <dbReference type="Proteomes" id="UP000249828"/>
    </source>
</evidence>
<dbReference type="EMBL" id="PIEU01000108">
    <property type="protein sequence ID" value="PZL71355.1"/>
    <property type="molecule type" value="Genomic_DNA"/>
</dbReference>
<dbReference type="PROSITE" id="PS51257">
    <property type="entry name" value="PROKAR_LIPOPROTEIN"/>
    <property type="match status" value="1"/>
</dbReference>
<evidence type="ECO:0008006" key="9">
    <source>
        <dbReference type="Google" id="ProtNLM"/>
    </source>
</evidence>
<evidence type="ECO:0000256" key="2">
    <source>
        <dbReference type="ARBA" id="ARBA00008973"/>
    </source>
</evidence>
<protein>
    <recommendedName>
        <fullName evidence="9">Lipoprotein</fullName>
    </recommendedName>
</protein>
<proteinExistence type="inferred from homology"/>
<keyword evidence="8" id="KW-1185">Reference proteome</keyword>
<dbReference type="SUPFAM" id="SSF53850">
    <property type="entry name" value="Periplasmic binding protein-like II"/>
    <property type="match status" value="1"/>
</dbReference>
<comment type="caution">
    <text evidence="7">The sequence shown here is derived from an EMBL/GenBank/DDBJ whole genome shotgun (WGS) entry which is preliminary data.</text>
</comment>
<evidence type="ECO:0000256" key="1">
    <source>
        <dbReference type="ARBA" id="ARBA00004635"/>
    </source>
</evidence>
<dbReference type="InterPro" id="IPR004872">
    <property type="entry name" value="Lipoprotein_NlpA"/>
</dbReference>
<keyword evidence="6" id="KW-0449">Lipoprotein</keyword>
<name>A0A2W4B5W5_9ENTE</name>
<keyword evidence="3" id="KW-0732">Signal</keyword>
<evidence type="ECO:0000256" key="6">
    <source>
        <dbReference type="ARBA" id="ARBA00023288"/>
    </source>
</evidence>
<dbReference type="STRING" id="1077675.BCR22_01415"/>
<gene>
    <name evidence="7" type="ORF">CI088_12915</name>
</gene>
<keyword evidence="4" id="KW-0472">Membrane</keyword>
<dbReference type="Proteomes" id="UP000249828">
    <property type="component" value="Unassembled WGS sequence"/>
</dbReference>
<evidence type="ECO:0000256" key="4">
    <source>
        <dbReference type="ARBA" id="ARBA00023136"/>
    </source>
</evidence>
<organism evidence="7 8">
    <name type="scientific">Enterococcus plantarum</name>
    <dbReference type="NCBI Taxonomy" id="1077675"/>
    <lineage>
        <taxon>Bacteria</taxon>
        <taxon>Bacillati</taxon>
        <taxon>Bacillota</taxon>
        <taxon>Bacilli</taxon>
        <taxon>Lactobacillales</taxon>
        <taxon>Enterococcaceae</taxon>
        <taxon>Enterococcus</taxon>
    </lineage>
</organism>
<dbReference type="Pfam" id="PF03180">
    <property type="entry name" value="Lipoprotein_9"/>
    <property type="match status" value="1"/>
</dbReference>
<comment type="similarity">
    <text evidence="2">Belongs to the NlpA lipoprotein family.</text>
</comment>
<evidence type="ECO:0000256" key="3">
    <source>
        <dbReference type="ARBA" id="ARBA00022729"/>
    </source>
</evidence>
<dbReference type="RefSeq" id="WP_069654003.1">
    <property type="nucleotide sequence ID" value="NZ_MIKA01000012.1"/>
</dbReference>
<dbReference type="CDD" id="cd13600">
    <property type="entry name" value="PBP2_lipoprotein_like_1"/>
    <property type="match status" value="1"/>
</dbReference>
<evidence type="ECO:0000313" key="7">
    <source>
        <dbReference type="EMBL" id="PZL71355.1"/>
    </source>
</evidence>
<sequence length="273" mass="30423">MKKKVWISMLVLAGVAIVGCGGQKKEANTEKKEDKVIKVASHIPSTVEVVELAAKEVEPGYKVELVQVNDNIQYNELLNAKEIDANFAQHEPFMQKFNEEKDGNLVVVQKIYNAKVGFYSKEYKDIKELPEGAKIALPSDVSNEGRALAILDDAGLITLKDGVGFNGTIKDIVENPKKLEWVSVDLLNLAEAYNENNIAMVYNYPTYIAKIGLTPKDAILLEKKVDDRFAISLVAREDNKDSDKIKALKKAMTSDKVRELLETKYSETLTPAF</sequence>
<keyword evidence="5" id="KW-0564">Palmitate</keyword>
<dbReference type="OrthoDB" id="9812878at2"/>
<dbReference type="PANTHER" id="PTHR30429">
    <property type="entry name" value="D-METHIONINE-BINDING LIPOPROTEIN METQ"/>
    <property type="match status" value="1"/>
</dbReference>